<proteinExistence type="inferred from homology"/>
<reference evidence="9 10" key="1">
    <citation type="submission" date="2020-08" db="EMBL/GenBank/DDBJ databases">
        <title>Genomic Encyclopedia of Type Strains, Phase IV (KMG-IV): sequencing the most valuable type-strain genomes for metagenomic binning, comparative biology and taxonomic classification.</title>
        <authorList>
            <person name="Goeker M."/>
        </authorList>
    </citation>
    <scope>NUCLEOTIDE SEQUENCE [LARGE SCALE GENOMIC DNA]</scope>
    <source>
        <strain evidence="9 10">DSM 5391</strain>
    </source>
</reference>
<dbReference type="Pfam" id="PF04977">
    <property type="entry name" value="DivIC"/>
    <property type="match status" value="1"/>
</dbReference>
<feature type="transmembrane region" description="Helical" evidence="7">
    <location>
        <begin position="41"/>
        <end position="59"/>
    </location>
</feature>
<keyword evidence="6 7" id="KW-0131">Cell cycle</keyword>
<keyword evidence="4 7" id="KW-1133">Transmembrane helix</keyword>
<evidence type="ECO:0000256" key="8">
    <source>
        <dbReference type="NCBIfam" id="TIGR02209"/>
    </source>
</evidence>
<keyword evidence="5 7" id="KW-0472">Membrane</keyword>
<dbReference type="GO" id="GO:0005886">
    <property type="term" value="C:plasma membrane"/>
    <property type="evidence" value="ECO:0007669"/>
    <property type="project" value="UniProtKB-SubCell"/>
</dbReference>
<protein>
    <recommendedName>
        <fullName evidence="7 8">Cell division protein FtsL</fullName>
    </recommendedName>
</protein>
<dbReference type="GO" id="GO:0032153">
    <property type="term" value="C:cell division site"/>
    <property type="evidence" value="ECO:0007669"/>
    <property type="project" value="UniProtKB-UniRule"/>
</dbReference>
<keyword evidence="2 7" id="KW-0132">Cell division</keyword>
<evidence type="ECO:0000256" key="4">
    <source>
        <dbReference type="ARBA" id="ARBA00022989"/>
    </source>
</evidence>
<dbReference type="InterPro" id="IPR007060">
    <property type="entry name" value="FtsL/DivIC"/>
</dbReference>
<dbReference type="GO" id="GO:0043093">
    <property type="term" value="P:FtsZ-dependent cytokinesis"/>
    <property type="evidence" value="ECO:0007669"/>
    <property type="project" value="UniProtKB-UniRule"/>
</dbReference>
<comment type="similarity">
    <text evidence="7">Belongs to the FtsL family.</text>
</comment>
<sequence>MGNLASQLRREQQVEHNQKQKIQVKKRLTEKRGMFTPGEKLLGLIFGAFVCFGSVHIISNQASIYVLNKDIQDTKKVIQEQQRINSDLNIQVSELSQYDRIRAKARELGLELNDQNVKVVQE</sequence>
<evidence type="ECO:0000256" key="6">
    <source>
        <dbReference type="ARBA" id="ARBA00023306"/>
    </source>
</evidence>
<dbReference type="EMBL" id="JACHGK010000001">
    <property type="protein sequence ID" value="MBB6443738.1"/>
    <property type="molecule type" value="Genomic_DNA"/>
</dbReference>
<evidence type="ECO:0000256" key="5">
    <source>
        <dbReference type="ARBA" id="ARBA00023136"/>
    </source>
</evidence>
<dbReference type="HAMAP" id="MF_00910">
    <property type="entry name" value="FtsL"/>
    <property type="match status" value="1"/>
</dbReference>
<keyword evidence="1 7" id="KW-1003">Cell membrane</keyword>
<name>A0A7X0HMV2_9BACI</name>
<dbReference type="Proteomes" id="UP000531594">
    <property type="component" value="Unassembled WGS sequence"/>
</dbReference>
<evidence type="ECO:0000256" key="1">
    <source>
        <dbReference type="ARBA" id="ARBA00022475"/>
    </source>
</evidence>
<comment type="function">
    <text evidence="7">Essential cell division protein.</text>
</comment>
<comment type="caution">
    <text evidence="9">The sequence shown here is derived from an EMBL/GenBank/DDBJ whole genome shotgun (WGS) entry which is preliminary data.</text>
</comment>
<gene>
    <name evidence="7" type="primary">ftsL</name>
    <name evidence="9" type="ORF">HNR53_000326</name>
</gene>
<evidence type="ECO:0000256" key="3">
    <source>
        <dbReference type="ARBA" id="ARBA00022692"/>
    </source>
</evidence>
<accession>A0A7X0HMV2</accession>
<dbReference type="AlphaFoldDB" id="A0A7X0HMV2"/>
<evidence type="ECO:0000313" key="9">
    <source>
        <dbReference type="EMBL" id="MBB6443738.1"/>
    </source>
</evidence>
<organism evidence="9 10">
    <name type="scientific">Bacillus benzoevorans</name>
    <dbReference type="NCBI Taxonomy" id="1456"/>
    <lineage>
        <taxon>Bacteria</taxon>
        <taxon>Bacillati</taxon>
        <taxon>Bacillota</taxon>
        <taxon>Bacilli</taxon>
        <taxon>Bacillales</taxon>
        <taxon>Bacillaceae</taxon>
        <taxon>Bacillus</taxon>
    </lineage>
</organism>
<dbReference type="InterPro" id="IPR011922">
    <property type="entry name" value="Cell_div_FtsL"/>
</dbReference>
<evidence type="ECO:0000256" key="7">
    <source>
        <dbReference type="HAMAP-Rule" id="MF_00910"/>
    </source>
</evidence>
<dbReference type="RefSeq" id="WP_184521979.1">
    <property type="nucleotide sequence ID" value="NZ_JACHGK010000001.1"/>
</dbReference>
<keyword evidence="3 7" id="KW-0812">Transmembrane</keyword>
<dbReference type="NCBIfam" id="TIGR02209">
    <property type="entry name" value="ftsL_broad"/>
    <property type="match status" value="1"/>
</dbReference>
<evidence type="ECO:0000256" key="2">
    <source>
        <dbReference type="ARBA" id="ARBA00022618"/>
    </source>
</evidence>
<comment type="subcellular location">
    <subcellularLocation>
        <location evidence="7">Cell membrane</location>
        <topology evidence="7">Single-pass type II membrane protein</topology>
    </subcellularLocation>
    <text evidence="7">Localizes to the division septum where it forms a ring structure.</text>
</comment>
<evidence type="ECO:0000313" key="10">
    <source>
        <dbReference type="Proteomes" id="UP000531594"/>
    </source>
</evidence>
<keyword evidence="10" id="KW-1185">Reference proteome</keyword>